<dbReference type="AlphaFoldDB" id="A0AAD7JX47"/>
<evidence type="ECO:0000313" key="2">
    <source>
        <dbReference type="EMBL" id="KAJ7773587.1"/>
    </source>
</evidence>
<dbReference type="EMBL" id="JARJLG010000017">
    <property type="protein sequence ID" value="KAJ7773587.1"/>
    <property type="molecule type" value="Genomic_DNA"/>
</dbReference>
<sequence length="184" mass="20773">MYKQNTSSNECSDQISADSDGLIGSDGITDRDPSRGDINFLSTPHLPSPFLHHFFLDPRLWGLIRILQGWPSIWEDTGWQLTGLSLVTHTGKARLTFVGQSCLHCRGPRHHYAIGLEPYTGLLNIQSFILRPFSRFYPMNSALEVIVQNHAMSVLLIVRFFGGNVSNLEWSWASRPSPFESSIR</sequence>
<feature type="region of interest" description="Disordered" evidence="1">
    <location>
        <begin position="1"/>
        <end position="28"/>
    </location>
</feature>
<reference evidence="2" key="1">
    <citation type="submission" date="2023-03" db="EMBL/GenBank/DDBJ databases">
        <title>Massive genome expansion in bonnet fungi (Mycena s.s.) driven by repeated elements and novel gene families across ecological guilds.</title>
        <authorList>
            <consortium name="Lawrence Berkeley National Laboratory"/>
            <person name="Harder C.B."/>
            <person name="Miyauchi S."/>
            <person name="Viragh M."/>
            <person name="Kuo A."/>
            <person name="Thoen E."/>
            <person name="Andreopoulos B."/>
            <person name="Lu D."/>
            <person name="Skrede I."/>
            <person name="Drula E."/>
            <person name="Henrissat B."/>
            <person name="Morin E."/>
            <person name="Kohler A."/>
            <person name="Barry K."/>
            <person name="LaButti K."/>
            <person name="Morin E."/>
            <person name="Salamov A."/>
            <person name="Lipzen A."/>
            <person name="Mereny Z."/>
            <person name="Hegedus B."/>
            <person name="Baldrian P."/>
            <person name="Stursova M."/>
            <person name="Weitz H."/>
            <person name="Taylor A."/>
            <person name="Grigoriev I.V."/>
            <person name="Nagy L.G."/>
            <person name="Martin F."/>
            <person name="Kauserud H."/>
        </authorList>
    </citation>
    <scope>NUCLEOTIDE SEQUENCE</scope>
    <source>
        <strain evidence="2">CBHHK188m</strain>
    </source>
</reference>
<evidence type="ECO:0000256" key="1">
    <source>
        <dbReference type="SAM" id="MobiDB-lite"/>
    </source>
</evidence>
<dbReference type="Proteomes" id="UP001215280">
    <property type="component" value="Unassembled WGS sequence"/>
</dbReference>
<comment type="caution">
    <text evidence="2">The sequence shown here is derived from an EMBL/GenBank/DDBJ whole genome shotgun (WGS) entry which is preliminary data.</text>
</comment>
<protein>
    <submittedName>
        <fullName evidence="2">Uncharacterized protein</fullName>
    </submittedName>
</protein>
<accession>A0AAD7JX47</accession>
<evidence type="ECO:0000313" key="3">
    <source>
        <dbReference type="Proteomes" id="UP001215280"/>
    </source>
</evidence>
<proteinExistence type="predicted"/>
<feature type="compositionally biased region" description="Polar residues" evidence="1">
    <location>
        <begin position="1"/>
        <end position="17"/>
    </location>
</feature>
<organism evidence="2 3">
    <name type="scientific">Mycena maculata</name>
    <dbReference type="NCBI Taxonomy" id="230809"/>
    <lineage>
        <taxon>Eukaryota</taxon>
        <taxon>Fungi</taxon>
        <taxon>Dikarya</taxon>
        <taxon>Basidiomycota</taxon>
        <taxon>Agaricomycotina</taxon>
        <taxon>Agaricomycetes</taxon>
        <taxon>Agaricomycetidae</taxon>
        <taxon>Agaricales</taxon>
        <taxon>Marasmiineae</taxon>
        <taxon>Mycenaceae</taxon>
        <taxon>Mycena</taxon>
    </lineage>
</organism>
<keyword evidence="3" id="KW-1185">Reference proteome</keyword>
<gene>
    <name evidence="2" type="ORF">DFH07DRAFT_801241</name>
</gene>
<name>A0AAD7JX47_9AGAR</name>